<dbReference type="AlphaFoldDB" id="A0A645EVV7"/>
<keyword evidence="5" id="KW-0411">Iron-sulfur</keyword>
<dbReference type="Gene3D" id="3.40.50.300">
    <property type="entry name" value="P-loop containing nucleotide triphosphate hydrolases"/>
    <property type="match status" value="1"/>
</dbReference>
<name>A0A645EVV7_9ZZZZ</name>
<dbReference type="PANTHER" id="PTHR23264">
    <property type="entry name" value="NUCLEOTIDE-BINDING PROTEIN NBP35 YEAST -RELATED"/>
    <property type="match status" value="1"/>
</dbReference>
<dbReference type="EMBL" id="VSSQ01052046">
    <property type="protein sequence ID" value="MPN06155.1"/>
    <property type="molecule type" value="Genomic_DNA"/>
</dbReference>
<evidence type="ECO:0000256" key="3">
    <source>
        <dbReference type="ARBA" id="ARBA00022840"/>
    </source>
</evidence>
<keyword evidence="1" id="KW-0479">Metal-binding</keyword>
<dbReference type="Pfam" id="PF10609">
    <property type="entry name" value="ParA"/>
    <property type="match status" value="1"/>
</dbReference>
<proteinExistence type="predicted"/>
<accession>A0A645EVV7</accession>
<evidence type="ECO:0000313" key="6">
    <source>
        <dbReference type="EMBL" id="MPN06155.1"/>
    </source>
</evidence>
<keyword evidence="2" id="KW-0547">Nucleotide-binding</keyword>
<dbReference type="CDD" id="cd02037">
    <property type="entry name" value="Mrp_NBP35"/>
    <property type="match status" value="1"/>
</dbReference>
<dbReference type="InterPro" id="IPR033756">
    <property type="entry name" value="YlxH/NBP35"/>
</dbReference>
<evidence type="ECO:0000256" key="4">
    <source>
        <dbReference type="ARBA" id="ARBA00023004"/>
    </source>
</evidence>
<dbReference type="PANTHER" id="PTHR23264:SF19">
    <property type="entry name" value="CYTOSOLIC FE-S CLUSTER ASSEMBLY FACTOR NUBP2"/>
    <property type="match status" value="1"/>
</dbReference>
<evidence type="ECO:0000256" key="5">
    <source>
        <dbReference type="ARBA" id="ARBA00023014"/>
    </source>
</evidence>
<dbReference type="GO" id="GO:0051536">
    <property type="term" value="F:iron-sulfur cluster binding"/>
    <property type="evidence" value="ECO:0007669"/>
    <property type="project" value="UniProtKB-KW"/>
</dbReference>
<dbReference type="GO" id="GO:0016226">
    <property type="term" value="P:iron-sulfur cluster assembly"/>
    <property type="evidence" value="ECO:0007669"/>
    <property type="project" value="InterPro"/>
</dbReference>
<dbReference type="InterPro" id="IPR019591">
    <property type="entry name" value="Mrp/NBP35_ATP-bd"/>
</dbReference>
<reference evidence="6" key="1">
    <citation type="submission" date="2019-08" db="EMBL/GenBank/DDBJ databases">
        <authorList>
            <person name="Kucharzyk K."/>
            <person name="Murdoch R.W."/>
            <person name="Higgins S."/>
            <person name="Loffler F."/>
        </authorList>
    </citation>
    <scope>NUCLEOTIDE SEQUENCE</scope>
</reference>
<dbReference type="SUPFAM" id="SSF52540">
    <property type="entry name" value="P-loop containing nucleoside triphosphate hydrolases"/>
    <property type="match status" value="1"/>
</dbReference>
<dbReference type="InterPro" id="IPR027417">
    <property type="entry name" value="P-loop_NTPase"/>
</dbReference>
<sequence length="199" mass="21290">MENDRILPVEIGTLKVMSVGFMLEHADDAVIWRGPMKISVIQQMLNDVAWGELDCLVVDCPPGTGDEPLSICQMLGDADGAVIVTTPQQVAASDVAKSINFCRQLKFPIVGLIENMSGFVCPHCGEVTDIFASGGGEALASRYGIPFLGKIPLDPRVCRNSDDGTPFIRHSAATPAAAAFNAILQQLQLQMTRSEGTKS</sequence>
<gene>
    <name evidence="6" type="primary">apbC_34</name>
    <name evidence="6" type="ORF">SDC9_153411</name>
</gene>
<keyword evidence="4" id="KW-0408">Iron</keyword>
<evidence type="ECO:0000256" key="2">
    <source>
        <dbReference type="ARBA" id="ARBA00022741"/>
    </source>
</evidence>
<protein>
    <submittedName>
        <fullName evidence="6">Iron-sulfur cluster carrier protein</fullName>
    </submittedName>
</protein>
<dbReference type="GO" id="GO:0005524">
    <property type="term" value="F:ATP binding"/>
    <property type="evidence" value="ECO:0007669"/>
    <property type="project" value="UniProtKB-KW"/>
</dbReference>
<organism evidence="6">
    <name type="scientific">bioreactor metagenome</name>
    <dbReference type="NCBI Taxonomy" id="1076179"/>
    <lineage>
        <taxon>unclassified sequences</taxon>
        <taxon>metagenomes</taxon>
        <taxon>ecological metagenomes</taxon>
    </lineage>
</organism>
<comment type="caution">
    <text evidence="6">The sequence shown here is derived from an EMBL/GenBank/DDBJ whole genome shotgun (WGS) entry which is preliminary data.</text>
</comment>
<dbReference type="GO" id="GO:0046872">
    <property type="term" value="F:metal ion binding"/>
    <property type="evidence" value="ECO:0007669"/>
    <property type="project" value="UniProtKB-KW"/>
</dbReference>
<evidence type="ECO:0000256" key="1">
    <source>
        <dbReference type="ARBA" id="ARBA00022723"/>
    </source>
</evidence>
<dbReference type="GO" id="GO:0005829">
    <property type="term" value="C:cytosol"/>
    <property type="evidence" value="ECO:0007669"/>
    <property type="project" value="TreeGrafter"/>
</dbReference>
<keyword evidence="3" id="KW-0067">ATP-binding</keyword>
<dbReference type="GO" id="GO:0140663">
    <property type="term" value="F:ATP-dependent FeS chaperone activity"/>
    <property type="evidence" value="ECO:0007669"/>
    <property type="project" value="InterPro"/>
</dbReference>